<feature type="region of interest" description="Disordered" evidence="1">
    <location>
        <begin position="118"/>
        <end position="153"/>
    </location>
</feature>
<dbReference type="InterPro" id="IPR014710">
    <property type="entry name" value="RmlC-like_jellyroll"/>
</dbReference>
<keyword evidence="3" id="KW-1185">Reference proteome</keyword>
<evidence type="ECO:0000256" key="1">
    <source>
        <dbReference type="SAM" id="MobiDB-lite"/>
    </source>
</evidence>
<feature type="compositionally biased region" description="Polar residues" evidence="1">
    <location>
        <begin position="387"/>
        <end position="415"/>
    </location>
</feature>
<proteinExistence type="predicted"/>
<feature type="region of interest" description="Disordered" evidence="1">
    <location>
        <begin position="343"/>
        <end position="416"/>
    </location>
</feature>
<name>A0AAN7Q6Q1_9COLE</name>
<feature type="compositionally biased region" description="Basic residues" evidence="1">
    <location>
        <begin position="355"/>
        <end position="366"/>
    </location>
</feature>
<feature type="compositionally biased region" description="Basic residues" evidence="1">
    <location>
        <begin position="128"/>
        <end position="140"/>
    </location>
</feature>
<dbReference type="Proteomes" id="UP001353858">
    <property type="component" value="Unassembled WGS sequence"/>
</dbReference>
<feature type="compositionally biased region" description="Polar residues" evidence="1">
    <location>
        <begin position="1"/>
        <end position="15"/>
    </location>
</feature>
<gene>
    <name evidence="2" type="ORF">RN001_000048</name>
</gene>
<reference evidence="3" key="1">
    <citation type="submission" date="2023-01" db="EMBL/GenBank/DDBJ databases">
        <title>Key to firefly adult light organ development and bioluminescence: homeobox transcription factors regulate luciferase expression and transportation to peroxisome.</title>
        <authorList>
            <person name="Fu X."/>
        </authorList>
    </citation>
    <scope>NUCLEOTIDE SEQUENCE [LARGE SCALE GENOMIC DNA]</scope>
</reference>
<dbReference type="AlphaFoldDB" id="A0AAN7Q6Q1"/>
<organism evidence="2 3">
    <name type="scientific">Aquatica leii</name>
    <dbReference type="NCBI Taxonomy" id="1421715"/>
    <lineage>
        <taxon>Eukaryota</taxon>
        <taxon>Metazoa</taxon>
        <taxon>Ecdysozoa</taxon>
        <taxon>Arthropoda</taxon>
        <taxon>Hexapoda</taxon>
        <taxon>Insecta</taxon>
        <taxon>Pterygota</taxon>
        <taxon>Neoptera</taxon>
        <taxon>Endopterygota</taxon>
        <taxon>Coleoptera</taxon>
        <taxon>Polyphaga</taxon>
        <taxon>Elateriformia</taxon>
        <taxon>Elateroidea</taxon>
        <taxon>Lampyridae</taxon>
        <taxon>Luciolinae</taxon>
        <taxon>Aquatica</taxon>
    </lineage>
</organism>
<feature type="region of interest" description="Disordered" evidence="1">
    <location>
        <begin position="544"/>
        <end position="614"/>
    </location>
</feature>
<feature type="compositionally biased region" description="Basic and acidic residues" evidence="1">
    <location>
        <begin position="367"/>
        <end position="386"/>
    </location>
</feature>
<feature type="compositionally biased region" description="Basic residues" evidence="1">
    <location>
        <begin position="544"/>
        <end position="557"/>
    </location>
</feature>
<feature type="compositionally biased region" description="Basic residues" evidence="1">
    <location>
        <begin position="789"/>
        <end position="799"/>
    </location>
</feature>
<comment type="caution">
    <text evidence="2">The sequence shown here is derived from an EMBL/GenBank/DDBJ whole genome shotgun (WGS) entry which is preliminary data.</text>
</comment>
<feature type="region of interest" description="Disordered" evidence="1">
    <location>
        <begin position="776"/>
        <end position="805"/>
    </location>
</feature>
<evidence type="ECO:0000313" key="3">
    <source>
        <dbReference type="Proteomes" id="UP001353858"/>
    </source>
</evidence>
<protein>
    <submittedName>
        <fullName evidence="2">Uncharacterized protein</fullName>
    </submittedName>
</protein>
<feature type="compositionally biased region" description="Low complexity" evidence="1">
    <location>
        <begin position="558"/>
        <end position="568"/>
    </location>
</feature>
<dbReference type="EMBL" id="JARPUR010000001">
    <property type="protein sequence ID" value="KAK4883777.1"/>
    <property type="molecule type" value="Genomic_DNA"/>
</dbReference>
<dbReference type="Gene3D" id="2.60.120.10">
    <property type="entry name" value="Jelly Rolls"/>
    <property type="match status" value="1"/>
</dbReference>
<feature type="region of interest" description="Disordered" evidence="1">
    <location>
        <begin position="1"/>
        <end position="25"/>
    </location>
</feature>
<evidence type="ECO:0000313" key="2">
    <source>
        <dbReference type="EMBL" id="KAK4883777.1"/>
    </source>
</evidence>
<sequence>MEKCTSVESPSLITFSSDDDSSSDADSYNLYRGMQRIPYVPQPRNIVNPKRIFERVNDVAKGSTLEEYLKKIKHPIVTSTPINDASPTNPNSCLKLTPIPIRRNSIISGRFIGYKKRLSRKSLNNPMKKSKNKSKNKNRHSISDENSYQNDLNGIEPLNLTNKLIAEQEIQTTDSLNKSQVKLPNVQKETEILCDGTNKPIPESSASKIQEKFTFHENLANSLLVDLDNVILLSSTMENTLQNKSIQNEKSVVDNFNSKYNIVSNIPQVSVRILRSASRLLNQVSDVSNRNETFTVQTKSTNRYKKITKALDCTKTYKEETVNAGKDISDLIARKKSKNGEISPVSIREDDENKNKKKRQVRRTKLAIKDNKTPDQRELTRTDRGKNSQSTNDVSGLQAKPSSPIKTNKNVSQSKETIEKISKGIVVGKKTNSLNLPEQSSYEVHEVVEVMTPNEDDTNTKTNTKKYKRKTNLKGTNKTNNKAAQNSIPIELQKYIVSQSGSCDSRSVEPDNEGTFRTDPRLRRTIKPRVPYIQAIFISPKRKPSIAKIKKSNKRTSKASNNNNTTKTKNLKDLVETEEAASTNSETIARTRKRKAKNSDLVSTEPLTSTSNTCVTERTTIAKTRKTTKNSEDLVQPESPTSTINTIVSATSKGAVKKRGRSKVAMHRSNTRTENILDVKKLAMSSLLSGTFESERSTITKTRKRNAKNSEDLVQTEPLTTTFNTDVSDASNLAIPKKTRSNNKTPPRRIPIKYSINVNNLDDAIDHIDEHLSRRLTTSESNKEECFKKPKGRAMRKPKVRADTSNLQTTSISTIHEPNDTYLPLSLVSDEAVDNIDNQDKTLTRDDCTYNLMESKSTRIPAGKNKSGVQTFEHLNPEAKRKKVIQTVVDNSSVMLEWYSDIPSVGDTQSVNVLYSLTNLRSHINNVSCGFVIFGPSQEKSQIPSKHVILFKIEKGRALVSQQLVSVEMNPEQSFYVPLGSAYRIKNLSDSETLVLYFAKMAK</sequence>
<accession>A0AAN7Q6Q1</accession>
<feature type="compositionally biased region" description="Polar residues" evidence="1">
    <location>
        <begin position="600"/>
        <end position="614"/>
    </location>
</feature>